<gene>
    <name evidence="3" type="ORF">AA15669_0557</name>
</gene>
<proteinExistence type="predicted"/>
<dbReference type="RefSeq" id="WP_018980222.1">
    <property type="nucleotide sequence ID" value="NZ_BAQD01000005.1"/>
</dbReference>
<dbReference type="Gene3D" id="2.30.270.10">
    <property type="entry name" value="duf1285 protein"/>
    <property type="match status" value="1"/>
</dbReference>
<comment type="caution">
    <text evidence="3">The sequence shown here is derived from an EMBL/GenBank/DDBJ whole genome shotgun (WGS) entry which is preliminary data.</text>
</comment>
<dbReference type="Proteomes" id="UP001062901">
    <property type="component" value="Unassembled WGS sequence"/>
</dbReference>
<feature type="domain" description="DUF1285" evidence="1">
    <location>
        <begin position="31"/>
        <end position="84"/>
    </location>
</feature>
<keyword evidence="4" id="KW-1185">Reference proteome</keyword>
<dbReference type="InterPro" id="IPR023361">
    <property type="entry name" value="DUF1285_beta_roll_sf"/>
</dbReference>
<dbReference type="Gene3D" id="3.10.540.10">
    <property type="entry name" value="duf1285 like domain"/>
    <property type="match status" value="1"/>
</dbReference>
<evidence type="ECO:0008006" key="5">
    <source>
        <dbReference type="Google" id="ProtNLM"/>
    </source>
</evidence>
<dbReference type="Pfam" id="PF06938">
    <property type="entry name" value="DUF1285_N"/>
    <property type="match status" value="1"/>
</dbReference>
<dbReference type="EMBL" id="BAQD01000005">
    <property type="protein sequence ID" value="GBQ05634.1"/>
    <property type="molecule type" value="Genomic_DNA"/>
</dbReference>
<dbReference type="InterPro" id="IPR048342">
    <property type="entry name" value="DUF1285_C"/>
</dbReference>
<sequence>MSDYAIRRLAPSLGEDRTEQSVSEEMPRVLPFHIRRDGTWLYRGTAITRKTMLCLFASLLDRDEKGDYWLTTPTESGIIQVDDVPLMAVELDFRGHSSRHQNLCLRTNMDELLCVGPEHPLICDWDRPASDSTVPYIYVRAGRGEYPIMARLSRAVLFELAALATQGYVKGEPCLGVWSQGEFFPLSRLSNEEDEMPPLDWIF</sequence>
<accession>A0ABQ0NX85</accession>
<protein>
    <recommendedName>
        <fullName evidence="5">DUF1285 domain-containing protein</fullName>
    </recommendedName>
</protein>
<dbReference type="InterPro" id="IPR048341">
    <property type="entry name" value="DUF1285_N"/>
</dbReference>
<evidence type="ECO:0000313" key="4">
    <source>
        <dbReference type="Proteomes" id="UP001062901"/>
    </source>
</evidence>
<organism evidence="3 4">
    <name type="scientific">Saccharibacter floricola DSM 15669</name>
    <dbReference type="NCBI Taxonomy" id="1123227"/>
    <lineage>
        <taxon>Bacteria</taxon>
        <taxon>Pseudomonadati</taxon>
        <taxon>Pseudomonadota</taxon>
        <taxon>Alphaproteobacteria</taxon>
        <taxon>Acetobacterales</taxon>
        <taxon>Acetobacteraceae</taxon>
        <taxon>Saccharibacter</taxon>
    </lineage>
</organism>
<evidence type="ECO:0000259" key="2">
    <source>
        <dbReference type="Pfam" id="PF21028"/>
    </source>
</evidence>
<reference evidence="3" key="1">
    <citation type="submission" date="2013-04" db="EMBL/GenBank/DDBJ databases">
        <title>The genome sequencing project of 58 acetic acid bacteria.</title>
        <authorList>
            <person name="Okamoto-Kainuma A."/>
            <person name="Ishikawa M."/>
            <person name="Umino S."/>
            <person name="Koizumi Y."/>
            <person name="Shiwa Y."/>
            <person name="Yoshikawa H."/>
            <person name="Matsutani M."/>
            <person name="Matsushita K."/>
        </authorList>
    </citation>
    <scope>NUCLEOTIDE SEQUENCE</scope>
    <source>
        <strain evidence="3">DSM 15669</strain>
    </source>
</reference>
<dbReference type="Pfam" id="PF21028">
    <property type="entry name" value="DUF1285_C"/>
    <property type="match status" value="1"/>
</dbReference>
<name>A0ABQ0NX85_9PROT</name>
<evidence type="ECO:0000259" key="1">
    <source>
        <dbReference type="Pfam" id="PF06938"/>
    </source>
</evidence>
<feature type="domain" description="DUF1285" evidence="2">
    <location>
        <begin position="85"/>
        <end position="186"/>
    </location>
</feature>
<evidence type="ECO:0000313" key="3">
    <source>
        <dbReference type="EMBL" id="GBQ05634.1"/>
    </source>
</evidence>